<organism evidence="9 10">
    <name type="scientific">Streptantibioticus silvisoli</name>
    <dbReference type="NCBI Taxonomy" id="2705255"/>
    <lineage>
        <taxon>Bacteria</taxon>
        <taxon>Bacillati</taxon>
        <taxon>Actinomycetota</taxon>
        <taxon>Actinomycetes</taxon>
        <taxon>Kitasatosporales</taxon>
        <taxon>Streptomycetaceae</taxon>
        <taxon>Streptantibioticus</taxon>
    </lineage>
</organism>
<feature type="transmembrane region" description="Helical" evidence="7">
    <location>
        <begin position="99"/>
        <end position="120"/>
    </location>
</feature>
<keyword evidence="3 7" id="KW-1133">Transmembrane helix</keyword>
<dbReference type="PANTHER" id="PTHR42718:SF39">
    <property type="entry name" value="ACTINORHODIN TRANSPORTER-RELATED"/>
    <property type="match status" value="1"/>
</dbReference>
<keyword evidence="2 7" id="KW-0812">Transmembrane</keyword>
<gene>
    <name evidence="9" type="ORF">POF43_020125</name>
</gene>
<keyword evidence="4 7" id="KW-0472">Membrane</keyword>
<feature type="transmembrane region" description="Helical" evidence="7">
    <location>
        <begin position="223"/>
        <end position="246"/>
    </location>
</feature>
<feature type="transmembrane region" description="Helical" evidence="7">
    <location>
        <begin position="74"/>
        <end position="93"/>
    </location>
</feature>
<dbReference type="CDD" id="cd17321">
    <property type="entry name" value="MFS_MMR_MDR_like"/>
    <property type="match status" value="1"/>
</dbReference>
<evidence type="ECO:0000256" key="5">
    <source>
        <dbReference type="ARBA" id="ARBA00023251"/>
    </source>
</evidence>
<feature type="region of interest" description="Disordered" evidence="6">
    <location>
        <begin position="463"/>
        <end position="485"/>
    </location>
</feature>
<feature type="transmembrane region" description="Helical" evidence="7">
    <location>
        <begin position="439"/>
        <end position="458"/>
    </location>
</feature>
<feature type="transmembrane region" description="Helical" evidence="7">
    <location>
        <begin position="300"/>
        <end position="321"/>
    </location>
</feature>
<dbReference type="EMBL" id="JAAGKO020000029">
    <property type="protein sequence ID" value="MDI5965001.1"/>
    <property type="molecule type" value="Genomic_DNA"/>
</dbReference>
<dbReference type="InterPro" id="IPR020846">
    <property type="entry name" value="MFS_dom"/>
</dbReference>
<feature type="transmembrane region" description="Helical" evidence="7">
    <location>
        <begin position="200"/>
        <end position="217"/>
    </location>
</feature>
<feature type="transmembrane region" description="Helical" evidence="7">
    <location>
        <begin position="328"/>
        <end position="352"/>
    </location>
</feature>
<dbReference type="PRINTS" id="PR01036">
    <property type="entry name" value="TCRTETB"/>
</dbReference>
<evidence type="ECO:0000313" key="10">
    <source>
        <dbReference type="Proteomes" id="UP001156398"/>
    </source>
</evidence>
<dbReference type="PROSITE" id="PS50850">
    <property type="entry name" value="MFS"/>
    <property type="match status" value="1"/>
</dbReference>
<dbReference type="SUPFAM" id="SSF103473">
    <property type="entry name" value="MFS general substrate transporter"/>
    <property type="match status" value="1"/>
</dbReference>
<proteinExistence type="predicted"/>
<evidence type="ECO:0000256" key="6">
    <source>
        <dbReference type="SAM" id="MobiDB-lite"/>
    </source>
</evidence>
<feature type="transmembrane region" description="Helical" evidence="7">
    <location>
        <begin position="410"/>
        <end position="427"/>
    </location>
</feature>
<dbReference type="InterPro" id="IPR011701">
    <property type="entry name" value="MFS"/>
</dbReference>
<name>A0ABT6W671_9ACTN</name>
<sequence>MNPVQRSTLVVTMIATFLAVMDQFVINVALPSVRHDLHTSAAQAEFAVGGYALVYGALLITGGRLGDLYGHRRVFTVGVATFTVASLGCGLAPSADALIVLRVVQGTGAALFYPQILSFLQTLFEGQARTKAFALFGAAVGLAAVCGQVVGGALVSLDLFGLGWRPIFLVNVPLCLVALAGATRLPGYRAAERPLLDTRGVVLLTTTLLLLSLPLVGGPGWGWPWWSIALLCLSAPTALALVACELREARLGRMPLIHPELFRRRVFSAGTCLALVFFTGNAGLLFVMTLHLQQDLHLTALRSGLAFAPLTGAFIVASLAAPRIQRRVGLHVLTLAYGVNLLGVLTLLAAALLDAPAARTAVPWTWLAALTVIGVGQGLGVSPLMGAVLSDVPHRHAGAASGATETTAQVGALLGTVVVGLVFQSPLGHVTRSAAFTQALVVTAALAVTALLLMVPLLRPRPAPPAPPGPPVPVPADPAYSGSHS</sequence>
<feature type="domain" description="Major facilitator superfamily (MFS) profile" evidence="8">
    <location>
        <begin position="8"/>
        <end position="462"/>
    </location>
</feature>
<feature type="transmembrane region" description="Helical" evidence="7">
    <location>
        <begin position="266"/>
        <end position="288"/>
    </location>
</feature>
<evidence type="ECO:0000256" key="7">
    <source>
        <dbReference type="SAM" id="Phobius"/>
    </source>
</evidence>
<accession>A0ABT6W671</accession>
<feature type="compositionally biased region" description="Pro residues" evidence="6">
    <location>
        <begin position="463"/>
        <end position="476"/>
    </location>
</feature>
<evidence type="ECO:0000313" key="9">
    <source>
        <dbReference type="EMBL" id="MDI5965001.1"/>
    </source>
</evidence>
<evidence type="ECO:0000256" key="2">
    <source>
        <dbReference type="ARBA" id="ARBA00022692"/>
    </source>
</evidence>
<feature type="transmembrane region" description="Helical" evidence="7">
    <location>
        <begin position="167"/>
        <end position="188"/>
    </location>
</feature>
<feature type="transmembrane region" description="Helical" evidence="7">
    <location>
        <begin position="7"/>
        <end position="30"/>
    </location>
</feature>
<dbReference type="Proteomes" id="UP001156398">
    <property type="component" value="Unassembled WGS sequence"/>
</dbReference>
<protein>
    <submittedName>
        <fullName evidence="9">MFS transporter</fullName>
    </submittedName>
</protein>
<keyword evidence="10" id="KW-1185">Reference proteome</keyword>
<evidence type="ECO:0000256" key="3">
    <source>
        <dbReference type="ARBA" id="ARBA00022989"/>
    </source>
</evidence>
<reference evidence="9 10" key="1">
    <citation type="submission" date="2023-05" db="EMBL/GenBank/DDBJ databases">
        <title>Streptantibioticus silvisoli sp. nov., acidotolerant actinomycetes 1 from pine litter.</title>
        <authorList>
            <person name="Swiecimska M."/>
            <person name="Golinska P."/>
            <person name="Sangal V."/>
            <person name="Wachnowicz B."/>
            <person name="Goodfellow M."/>
        </authorList>
    </citation>
    <scope>NUCLEOTIDE SEQUENCE [LARGE SCALE GENOMIC DNA]</scope>
    <source>
        <strain evidence="9 10">SL54</strain>
    </source>
</reference>
<comment type="subcellular location">
    <subcellularLocation>
        <location evidence="1">Cell membrane</location>
        <topology evidence="1">Multi-pass membrane protein</topology>
    </subcellularLocation>
</comment>
<evidence type="ECO:0000259" key="8">
    <source>
        <dbReference type="PROSITE" id="PS50850"/>
    </source>
</evidence>
<dbReference type="PANTHER" id="PTHR42718">
    <property type="entry name" value="MAJOR FACILITATOR SUPERFAMILY MULTIDRUG TRANSPORTER MFSC"/>
    <property type="match status" value="1"/>
</dbReference>
<feature type="transmembrane region" description="Helical" evidence="7">
    <location>
        <begin position="364"/>
        <end position="389"/>
    </location>
</feature>
<evidence type="ECO:0000256" key="1">
    <source>
        <dbReference type="ARBA" id="ARBA00004651"/>
    </source>
</evidence>
<feature type="transmembrane region" description="Helical" evidence="7">
    <location>
        <begin position="132"/>
        <end position="155"/>
    </location>
</feature>
<dbReference type="Gene3D" id="1.20.1720.10">
    <property type="entry name" value="Multidrug resistance protein D"/>
    <property type="match status" value="1"/>
</dbReference>
<evidence type="ECO:0000256" key="4">
    <source>
        <dbReference type="ARBA" id="ARBA00023136"/>
    </source>
</evidence>
<dbReference type="RefSeq" id="WP_271325746.1">
    <property type="nucleotide sequence ID" value="NZ_JAAGKO020000029.1"/>
</dbReference>
<dbReference type="Gene3D" id="1.20.1250.20">
    <property type="entry name" value="MFS general substrate transporter like domains"/>
    <property type="match status" value="1"/>
</dbReference>
<comment type="caution">
    <text evidence="9">The sequence shown here is derived from an EMBL/GenBank/DDBJ whole genome shotgun (WGS) entry which is preliminary data.</text>
</comment>
<keyword evidence="5" id="KW-0046">Antibiotic resistance</keyword>
<dbReference type="Pfam" id="PF07690">
    <property type="entry name" value="MFS_1"/>
    <property type="match status" value="1"/>
</dbReference>
<feature type="transmembrane region" description="Helical" evidence="7">
    <location>
        <begin position="42"/>
        <end position="62"/>
    </location>
</feature>
<dbReference type="InterPro" id="IPR036259">
    <property type="entry name" value="MFS_trans_sf"/>
</dbReference>